<organism evidence="1 2">
    <name type="scientific">Malonomonas rubra DSM 5091</name>
    <dbReference type="NCBI Taxonomy" id="1122189"/>
    <lineage>
        <taxon>Bacteria</taxon>
        <taxon>Pseudomonadati</taxon>
        <taxon>Thermodesulfobacteriota</taxon>
        <taxon>Desulfuromonadia</taxon>
        <taxon>Desulfuromonadales</taxon>
        <taxon>Geopsychrobacteraceae</taxon>
        <taxon>Malonomonas</taxon>
    </lineage>
</organism>
<gene>
    <name evidence="1" type="ORF">SAMN02745165_01746</name>
</gene>
<reference evidence="1 2" key="1">
    <citation type="submission" date="2016-11" db="EMBL/GenBank/DDBJ databases">
        <authorList>
            <person name="Jaros S."/>
            <person name="Januszkiewicz K."/>
            <person name="Wedrychowicz H."/>
        </authorList>
    </citation>
    <scope>NUCLEOTIDE SEQUENCE [LARGE SCALE GENOMIC DNA]</scope>
    <source>
        <strain evidence="1 2">DSM 5091</strain>
    </source>
</reference>
<dbReference type="EMBL" id="FQZT01000005">
    <property type="protein sequence ID" value="SHJ18890.1"/>
    <property type="molecule type" value="Genomic_DNA"/>
</dbReference>
<accession>A0A1M6H9F9</accession>
<protein>
    <submittedName>
        <fullName evidence="1">Uncharacterized protein</fullName>
    </submittedName>
</protein>
<evidence type="ECO:0000313" key="2">
    <source>
        <dbReference type="Proteomes" id="UP000184171"/>
    </source>
</evidence>
<keyword evidence="2" id="KW-1185">Reference proteome</keyword>
<dbReference type="AlphaFoldDB" id="A0A1M6H9F9"/>
<sequence>MRIEIENKLVQEFPKLFPGEPAIMIDDGWFDLVYQLCNFLQHSADQCGDPQIACFQIKEKFGGMRFDIDGECNDYQAGAIQFAQLLSGVICDKCGRPGTQQGNSRGWCQTRCTDFAE</sequence>
<name>A0A1M6H9F9_MALRU</name>
<dbReference type="RefSeq" id="WP_072907923.1">
    <property type="nucleotide sequence ID" value="NZ_FQZT01000005.1"/>
</dbReference>
<dbReference type="STRING" id="1122189.SAMN02745165_01746"/>
<dbReference type="Proteomes" id="UP000184171">
    <property type="component" value="Unassembled WGS sequence"/>
</dbReference>
<proteinExistence type="predicted"/>
<dbReference type="OrthoDB" id="5346627at2"/>
<evidence type="ECO:0000313" key="1">
    <source>
        <dbReference type="EMBL" id="SHJ18890.1"/>
    </source>
</evidence>